<proteinExistence type="predicted"/>
<dbReference type="Gene3D" id="2.120.10.30">
    <property type="entry name" value="TolB, C-terminal domain"/>
    <property type="match status" value="1"/>
</dbReference>
<evidence type="ECO:0000313" key="2">
    <source>
        <dbReference type="Proteomes" id="UP001209229"/>
    </source>
</evidence>
<sequence length="995" mass="115685">MQLKLILAIIFISISISVKSQYYTSGEDPHSLKWNQIETPNFKLVFPEAYSEKAQYIVKLLEEVYQQGGRSLNHSPKKIRVLIHPETSYSNGFVTWAPKRIELFPTPNQSIYSQEWLQQLTVHEFRHVVQIDKLNKGFTKLLSYVLGEQAVGGILGLYLPMWFLEGDAVVAETSLTQTGRGRSPWFEQRLRAQVMEQKTYSYDKAYFGSYRDFTPNYYELGYQLVAKGREMYGLELWNQRFYDLVSNTLILHPFLSKEKRKSYVNKTKLYHDVLSELHKDWLKQDSSIHKTPYVEITQRDRDYVNFKYPVLRSDGKIIAELSGPGEITQFVLIDSVGNYKRLYTPGNINDEPFSYNNNTLCWAEYISDKRWENRGWSVIKCLDLNTSEVSVVKNKTRYFSPYISEDGSKIVAVKASKDNKYALVVIDRISGEELDEFNYDATSYYFTPSWSPNEDKIVCICLTDKGKKIIVYNFTKGHWSDVTESTYDDISLPKWKDDHTILFSAGYSGIEDIYSVNVESKQVQQITQSQYGATGAIFDPISYSYIYSRYSSNGFQIVKSSLSDEAVIPLKQVKNHSNQLYQIIADQEPGKLDFSKVDTLAKYPVTRYSKLKNLFNVHSWAPVNLNVDDQMLGPGVSAFSQNLLGTAITLIGYNADSQNSLEKFHFNFQYRGFYPVIELDLKQGNERVSDGIYSFDSDTAYVSQNPKQNQTEVEVGINIPLNFTRNKFYRYLQPSVNYNLIHRSGYKALGIPLTRSGNEVVQNGEPRYYYRDDFNYSTLEYSLYLHNLLKSSSRDVTYRWGQVFEINYQSTPLGGIDVGEILGARARFYFPGLLKHHSVRIDNEFQYKWKGEEYQNNNDDTYRHFYRFGNYFNYARGYINYTNDELYSLKTNYIFPLWNPDLSLPGVLYLKRITSTFFFDYSRSTLNYYYKDSNQKTKVINDFKSVGAEFLCEVHAFRFLFPINVGYRYSRLLDFNSNYHEMLLGINISGFSIGK</sequence>
<dbReference type="PANTHER" id="PTHR36842:SF1">
    <property type="entry name" value="PROTEIN TOLB"/>
    <property type="match status" value="1"/>
</dbReference>
<dbReference type="EMBL" id="JAPDPJ010000078">
    <property type="protein sequence ID" value="MCW3789035.1"/>
    <property type="molecule type" value="Genomic_DNA"/>
</dbReference>
<name>A0AAE3M900_9BACT</name>
<dbReference type="Proteomes" id="UP001209229">
    <property type="component" value="Unassembled WGS sequence"/>
</dbReference>
<dbReference type="InterPro" id="IPR011042">
    <property type="entry name" value="6-blade_b-propeller_TolB-like"/>
</dbReference>
<protein>
    <submittedName>
        <fullName evidence="1">Uncharacterized protein</fullName>
    </submittedName>
</protein>
<reference evidence="1" key="1">
    <citation type="submission" date="2022-10" db="EMBL/GenBank/DDBJ databases">
        <authorList>
            <person name="Yu W.X."/>
        </authorList>
    </citation>
    <scope>NUCLEOTIDE SEQUENCE</scope>
    <source>
        <strain evidence="1">AAT</strain>
    </source>
</reference>
<organism evidence="1 2">
    <name type="scientific">Plebeiibacterium sediminum</name>
    <dbReference type="NCBI Taxonomy" id="2992112"/>
    <lineage>
        <taxon>Bacteria</taxon>
        <taxon>Pseudomonadati</taxon>
        <taxon>Bacteroidota</taxon>
        <taxon>Bacteroidia</taxon>
        <taxon>Marinilabiliales</taxon>
        <taxon>Marinilabiliaceae</taxon>
        <taxon>Plebeiibacterium</taxon>
    </lineage>
</organism>
<evidence type="ECO:0000313" key="1">
    <source>
        <dbReference type="EMBL" id="MCW3789035.1"/>
    </source>
</evidence>
<dbReference type="PANTHER" id="PTHR36842">
    <property type="entry name" value="PROTEIN TOLB HOMOLOG"/>
    <property type="match status" value="1"/>
</dbReference>
<comment type="caution">
    <text evidence="1">The sequence shown here is derived from an EMBL/GenBank/DDBJ whole genome shotgun (WGS) entry which is preliminary data.</text>
</comment>
<keyword evidence="2" id="KW-1185">Reference proteome</keyword>
<dbReference type="SUPFAM" id="SSF82171">
    <property type="entry name" value="DPP6 N-terminal domain-like"/>
    <property type="match status" value="1"/>
</dbReference>
<dbReference type="AlphaFoldDB" id="A0AAE3M900"/>
<dbReference type="RefSeq" id="WP_301192591.1">
    <property type="nucleotide sequence ID" value="NZ_JAPDPJ010000078.1"/>
</dbReference>
<gene>
    <name evidence="1" type="ORF">OM075_21385</name>
</gene>
<accession>A0AAE3M900</accession>